<reference evidence="6 7" key="1">
    <citation type="journal article" date="2002" name="Genome Res.">
        <title>The genome of Methanosarcina acetivorans reveals extensive metabolic and physiological diversity.</title>
        <authorList>
            <person name="Galagan J.E."/>
            <person name="Nusbaum C."/>
            <person name="Roy A."/>
            <person name="Endrizzi M.G."/>
            <person name="Macdonald P."/>
            <person name="FitzHugh W."/>
            <person name="Calvo S."/>
            <person name="Engels R."/>
            <person name="Smirnov S."/>
            <person name="Atnoor D."/>
            <person name="Brown A."/>
            <person name="Allen N."/>
            <person name="Naylor J."/>
            <person name="Stange-Thomann N."/>
            <person name="DeArellano K."/>
            <person name="Johnson R."/>
            <person name="Linton L."/>
            <person name="McEwan P."/>
            <person name="McKernan K."/>
            <person name="Talamas J."/>
            <person name="Tirrell A."/>
            <person name="Ye W."/>
            <person name="Zimmer A."/>
            <person name="Barber R.D."/>
            <person name="Cann I."/>
            <person name="Graham D.E."/>
            <person name="Grahame D.A."/>
            <person name="Guss A."/>
            <person name="Hedderich R."/>
            <person name="Ingram-Smith C."/>
            <person name="Kuettner C.H."/>
            <person name="Krzycki J.A."/>
            <person name="Leigh J.A."/>
            <person name="Li W."/>
            <person name="Liu J."/>
            <person name="Mukhopadhyay B."/>
            <person name="Reeve J.N."/>
            <person name="Smith K."/>
            <person name="Springer T.A."/>
            <person name="Umayam L.A."/>
            <person name="White O."/>
            <person name="White R.H."/>
            <person name="de Macario E.C."/>
            <person name="Ferry J.G."/>
            <person name="Jarrell K.F."/>
            <person name="Jing H."/>
            <person name="Macario A.J.L."/>
            <person name="Paulsen I."/>
            <person name="Pritchett M."/>
            <person name="Sowers K.R."/>
            <person name="Swanson R.V."/>
            <person name="Zinder S.H."/>
            <person name="Lander E."/>
            <person name="Metcalf W.W."/>
            <person name="Birren B."/>
        </authorList>
    </citation>
    <scope>NUCLEOTIDE SEQUENCE [LARGE SCALE GENOMIC DNA]</scope>
    <source>
        <strain evidence="7">ATCC 35395 / DSM 2834 / JCM 12185 / C2A</strain>
    </source>
</reference>
<dbReference type="InterPro" id="IPR027417">
    <property type="entry name" value="P-loop_NTPase"/>
</dbReference>
<dbReference type="Proteomes" id="UP000002487">
    <property type="component" value="Chromosome"/>
</dbReference>
<dbReference type="GO" id="GO:0005886">
    <property type="term" value="C:plasma membrane"/>
    <property type="evidence" value="ECO:0000318"/>
    <property type="project" value="GO_Central"/>
</dbReference>
<dbReference type="InterPro" id="IPR013563">
    <property type="entry name" value="Oligopep_ABC_C"/>
</dbReference>
<name>Q8TJ79_METAC</name>
<evidence type="ECO:0000313" key="7">
    <source>
        <dbReference type="Proteomes" id="UP000002487"/>
    </source>
</evidence>
<evidence type="ECO:0000259" key="5">
    <source>
        <dbReference type="PROSITE" id="PS50893"/>
    </source>
</evidence>
<dbReference type="KEGG" id="mac:MA_3909"/>
<dbReference type="PhylomeDB" id="Q8TJ79"/>
<evidence type="ECO:0000256" key="3">
    <source>
        <dbReference type="ARBA" id="ARBA00022741"/>
    </source>
</evidence>
<gene>
    <name evidence="6" type="primary">oppF</name>
    <name evidence="6" type="ordered locus">MA_3909</name>
</gene>
<keyword evidence="4 6" id="KW-0067">ATP-binding</keyword>
<dbReference type="Gene3D" id="3.40.50.300">
    <property type="entry name" value="P-loop containing nucleotide triphosphate hydrolases"/>
    <property type="match status" value="1"/>
</dbReference>
<dbReference type="PANTHER" id="PTHR43776">
    <property type="entry name" value="TRANSPORT ATP-BINDING PROTEIN"/>
    <property type="match status" value="1"/>
</dbReference>
<feature type="domain" description="ABC transporter" evidence="5">
    <location>
        <begin position="30"/>
        <end position="275"/>
    </location>
</feature>
<dbReference type="GO" id="GO:0016887">
    <property type="term" value="F:ATP hydrolysis activity"/>
    <property type="evidence" value="ECO:0007669"/>
    <property type="project" value="InterPro"/>
</dbReference>
<organism evidence="6 7">
    <name type="scientific">Methanosarcina acetivorans (strain ATCC 35395 / DSM 2834 / JCM 12185 / C2A)</name>
    <dbReference type="NCBI Taxonomy" id="188937"/>
    <lineage>
        <taxon>Archaea</taxon>
        <taxon>Methanobacteriati</taxon>
        <taxon>Methanobacteriota</taxon>
        <taxon>Stenosarchaea group</taxon>
        <taxon>Methanomicrobia</taxon>
        <taxon>Methanosarcinales</taxon>
        <taxon>Methanosarcinaceae</taxon>
        <taxon>Methanosarcina</taxon>
    </lineage>
</organism>
<evidence type="ECO:0000256" key="1">
    <source>
        <dbReference type="ARBA" id="ARBA00005417"/>
    </source>
</evidence>
<dbReference type="InterPro" id="IPR050319">
    <property type="entry name" value="ABC_transp_ATP-bind"/>
</dbReference>
<protein>
    <submittedName>
        <fullName evidence="6">Oligopeptide ABC transporter, ATP-binding protein</fullName>
    </submittedName>
</protein>
<keyword evidence="2" id="KW-0813">Transport</keyword>
<dbReference type="EMBL" id="AE010299">
    <property type="protein sequence ID" value="AAM07260.1"/>
    <property type="molecule type" value="Genomic_DNA"/>
</dbReference>
<dbReference type="InParanoid" id="Q8TJ79"/>
<keyword evidence="7" id="KW-1185">Reference proteome</keyword>
<dbReference type="PROSITE" id="PS50893">
    <property type="entry name" value="ABC_TRANSPORTER_2"/>
    <property type="match status" value="1"/>
</dbReference>
<dbReference type="EnsemblBacteria" id="AAM07260">
    <property type="protein sequence ID" value="AAM07260"/>
    <property type="gene ID" value="MA_3909"/>
</dbReference>
<dbReference type="Pfam" id="PF00005">
    <property type="entry name" value="ABC_tran"/>
    <property type="match status" value="1"/>
</dbReference>
<dbReference type="GO" id="GO:0015833">
    <property type="term" value="P:peptide transport"/>
    <property type="evidence" value="ECO:0007669"/>
    <property type="project" value="InterPro"/>
</dbReference>
<dbReference type="NCBIfam" id="TIGR01727">
    <property type="entry name" value="oligo_HPY"/>
    <property type="match status" value="1"/>
</dbReference>
<dbReference type="GO" id="GO:0005524">
    <property type="term" value="F:ATP binding"/>
    <property type="evidence" value="ECO:0007669"/>
    <property type="project" value="UniProtKB-KW"/>
</dbReference>
<dbReference type="SUPFAM" id="SSF52540">
    <property type="entry name" value="P-loop containing nucleoside triphosphate hydrolases"/>
    <property type="match status" value="1"/>
</dbReference>
<evidence type="ECO:0000256" key="2">
    <source>
        <dbReference type="ARBA" id="ARBA00022448"/>
    </source>
</evidence>
<dbReference type="Pfam" id="PF08352">
    <property type="entry name" value="oligo_HPY"/>
    <property type="match status" value="1"/>
</dbReference>
<proteinExistence type="inferred from homology"/>
<evidence type="ECO:0000256" key="4">
    <source>
        <dbReference type="ARBA" id="ARBA00022840"/>
    </source>
</evidence>
<dbReference type="PROSITE" id="PS00211">
    <property type="entry name" value="ABC_TRANSPORTER_1"/>
    <property type="match status" value="1"/>
</dbReference>
<sequence length="335" mass="37783">MQKRSVQRTIRIYEERTYAERRGEFGVIMLAVEHLSKTYTSGFLIHREEVHAVRDVSFSIKGTEIFGIVGESGCGKTTLGKMLVRLLDPTGGRVTIGDLDITRLRGSELQRYWPNLQMIFQDPRASLNPRMRIGDSLVEGLKLSGERDLIEDTVQEIIQNMNIREEILNRYPHEVSGGEIQRIVIARAISLNPKLIVADEPTSNLDLSVQAQILTLIKKVQKERSIPCVLISHDIEVVKWMCNRIAVMLRGRIVEEGPTDDVIRNPLHPYTEELINASSFCGETTEYQNPEASQPTDEGCPYAGRCTAARQECRIGEVRLRGGIHKVACRSVSED</sequence>
<dbReference type="AlphaFoldDB" id="Q8TJ79"/>
<dbReference type="InterPro" id="IPR017871">
    <property type="entry name" value="ABC_transporter-like_CS"/>
</dbReference>
<dbReference type="InterPro" id="IPR003439">
    <property type="entry name" value="ABC_transporter-like_ATP-bd"/>
</dbReference>
<dbReference type="HOGENOM" id="CLU_000604_1_23_2"/>
<dbReference type="PANTHER" id="PTHR43776:SF7">
    <property type="entry name" value="D,D-DIPEPTIDE TRANSPORT ATP-BINDING PROTEIN DDPF-RELATED"/>
    <property type="match status" value="1"/>
</dbReference>
<accession>Q8TJ79</accession>
<dbReference type="InterPro" id="IPR003593">
    <property type="entry name" value="AAA+_ATPase"/>
</dbReference>
<dbReference type="GO" id="GO:0022857">
    <property type="term" value="F:transmembrane transporter activity"/>
    <property type="evidence" value="ECO:0000318"/>
    <property type="project" value="GO_Central"/>
</dbReference>
<evidence type="ECO:0000313" key="6">
    <source>
        <dbReference type="EMBL" id="AAM07260.1"/>
    </source>
</evidence>
<dbReference type="STRING" id="188937.MA_3909"/>
<keyword evidence="3" id="KW-0547">Nucleotide-binding</keyword>
<comment type="similarity">
    <text evidence="1">Belongs to the ABC transporter superfamily.</text>
</comment>
<dbReference type="CDD" id="cd03257">
    <property type="entry name" value="ABC_NikE_OppD_transporters"/>
    <property type="match status" value="1"/>
</dbReference>
<dbReference type="SMART" id="SM00382">
    <property type="entry name" value="AAA"/>
    <property type="match status" value="1"/>
</dbReference>